<dbReference type="InterPro" id="IPR013083">
    <property type="entry name" value="Znf_RING/FYVE/PHD"/>
</dbReference>
<dbReference type="SUPFAM" id="SSF57850">
    <property type="entry name" value="RING/U-box"/>
    <property type="match status" value="2"/>
</dbReference>
<sequence>MSRASRQTCDICTETRAVSKFVRCPYCSYDACVECYKQVLLGSINPPSCMQPECKKQFSDDFVHDNFPATWMNGLYRYHVEDTMTSKEMALLPQTQPHIDRLKELEETHKKMDQIRWEIEKMKSAYETLRLHSYNLENRPVAVQNTTTVICACPVADCRGFISSHHKCGVCDVKVCDKCHEVKKSDEDEHKCNADTVATVEEMRKTCKNCPNCMTAIYKTEGCDQMWCVKCHVAFNWRTGKVEKGIIHNPHYFEFLRKNGGDAPRNPHEVRCGGMPDPHRLGDRRIGLAQIPVTQRYGRSYKSAGTLVADIYQKVVHVQRVVLPGLPTVIDNETNLDLRIKYMRNEIDKDKFKDTIYRRNKDRKKKLEYRDVLDTYCNVMQDLFNRLFENFDVKAFIEAESRVGTFAGESIERLNKKYKSKMAVLVV</sequence>
<keyword evidence="6" id="KW-0862">Zinc</keyword>
<dbReference type="Gene3D" id="3.30.40.10">
    <property type="entry name" value="Zinc/RING finger domain, C3HC4 (zinc finger)"/>
    <property type="match status" value="1"/>
</dbReference>
<dbReference type="EMBL" id="MN740872">
    <property type="protein sequence ID" value="QHU15992.1"/>
    <property type="molecule type" value="Genomic_DNA"/>
</dbReference>
<proteinExistence type="predicted"/>
<keyword evidence="3" id="KW-0677">Repeat</keyword>
<dbReference type="InterPro" id="IPR044066">
    <property type="entry name" value="TRIAD_supradom"/>
</dbReference>
<dbReference type="AlphaFoldDB" id="A0A6C0KD99"/>
<keyword evidence="4" id="KW-0863">Zinc-finger</keyword>
<evidence type="ECO:0000256" key="1">
    <source>
        <dbReference type="ARBA" id="ARBA00022679"/>
    </source>
</evidence>
<dbReference type="GO" id="GO:0008270">
    <property type="term" value="F:zinc ion binding"/>
    <property type="evidence" value="ECO:0007669"/>
    <property type="project" value="UniProtKB-KW"/>
</dbReference>
<keyword evidence="5" id="KW-0833">Ubl conjugation pathway</keyword>
<dbReference type="GO" id="GO:0016567">
    <property type="term" value="P:protein ubiquitination"/>
    <property type="evidence" value="ECO:0007669"/>
    <property type="project" value="InterPro"/>
</dbReference>
<dbReference type="PANTHER" id="PTHR11685">
    <property type="entry name" value="RBR FAMILY RING FINGER AND IBR DOMAIN-CONTAINING"/>
    <property type="match status" value="1"/>
</dbReference>
<keyword evidence="1" id="KW-0808">Transferase</keyword>
<evidence type="ECO:0000313" key="8">
    <source>
        <dbReference type="EMBL" id="QHU15992.1"/>
    </source>
</evidence>
<keyword evidence="2" id="KW-0479">Metal-binding</keyword>
<name>A0A6C0KD99_9ZZZZ</name>
<protein>
    <recommendedName>
        <fullName evidence="7">RING-type domain-containing protein</fullName>
    </recommendedName>
</protein>
<feature type="domain" description="RING-type" evidence="7">
    <location>
        <begin position="5"/>
        <end position="259"/>
    </location>
</feature>
<evidence type="ECO:0000256" key="4">
    <source>
        <dbReference type="ARBA" id="ARBA00022771"/>
    </source>
</evidence>
<dbReference type="GO" id="GO:0004842">
    <property type="term" value="F:ubiquitin-protein transferase activity"/>
    <property type="evidence" value="ECO:0007669"/>
    <property type="project" value="InterPro"/>
</dbReference>
<evidence type="ECO:0000259" key="7">
    <source>
        <dbReference type="PROSITE" id="PS51873"/>
    </source>
</evidence>
<evidence type="ECO:0000256" key="3">
    <source>
        <dbReference type="ARBA" id="ARBA00022737"/>
    </source>
</evidence>
<dbReference type="Gene3D" id="1.20.120.1750">
    <property type="match status" value="1"/>
</dbReference>
<accession>A0A6C0KD99</accession>
<dbReference type="PROSITE" id="PS51873">
    <property type="entry name" value="TRIAD"/>
    <property type="match status" value="1"/>
</dbReference>
<evidence type="ECO:0000256" key="2">
    <source>
        <dbReference type="ARBA" id="ARBA00022723"/>
    </source>
</evidence>
<reference evidence="8" key="1">
    <citation type="journal article" date="2020" name="Nature">
        <title>Giant virus diversity and host interactions through global metagenomics.</title>
        <authorList>
            <person name="Schulz F."/>
            <person name="Roux S."/>
            <person name="Paez-Espino D."/>
            <person name="Jungbluth S."/>
            <person name="Walsh D.A."/>
            <person name="Denef V.J."/>
            <person name="McMahon K.D."/>
            <person name="Konstantinidis K.T."/>
            <person name="Eloe-Fadrosh E.A."/>
            <person name="Kyrpides N.C."/>
            <person name="Woyke T."/>
        </authorList>
    </citation>
    <scope>NUCLEOTIDE SEQUENCE</scope>
    <source>
        <strain evidence="8">GVMAG-S-3300010158-109</strain>
    </source>
</reference>
<evidence type="ECO:0000256" key="5">
    <source>
        <dbReference type="ARBA" id="ARBA00022786"/>
    </source>
</evidence>
<organism evidence="8">
    <name type="scientific">viral metagenome</name>
    <dbReference type="NCBI Taxonomy" id="1070528"/>
    <lineage>
        <taxon>unclassified sequences</taxon>
        <taxon>metagenomes</taxon>
        <taxon>organismal metagenomes</taxon>
    </lineage>
</organism>
<evidence type="ECO:0000256" key="6">
    <source>
        <dbReference type="ARBA" id="ARBA00022833"/>
    </source>
</evidence>
<dbReference type="InterPro" id="IPR031127">
    <property type="entry name" value="E3_UB_ligase_RBR"/>
</dbReference>